<dbReference type="eggNOG" id="COG1396">
    <property type="taxonomic scope" value="Bacteria"/>
</dbReference>
<sequence length="91" mass="9787">MQPSIGAAKKIAKLVSTTVGYLLGETDKENILKAPEMLKQLNEIEKMDNEDKGSILKVLDGFIGSAGTCDAPVVFMMLGSPIANMYDIPDI</sequence>
<dbReference type="STRING" id="385682.SAMN05444380_1095"/>
<dbReference type="AlphaFoldDB" id="A0A1I1Z515"/>
<dbReference type="InParanoid" id="A0A1I1Z515"/>
<organism evidence="1 2">
    <name type="scientific">Thermophagus xiamenensis</name>
    <dbReference type="NCBI Taxonomy" id="385682"/>
    <lineage>
        <taxon>Bacteria</taxon>
        <taxon>Pseudomonadati</taxon>
        <taxon>Bacteroidota</taxon>
        <taxon>Bacteroidia</taxon>
        <taxon>Marinilabiliales</taxon>
        <taxon>Marinilabiliaceae</taxon>
        <taxon>Thermophagus</taxon>
    </lineage>
</organism>
<proteinExistence type="predicted"/>
<name>A0A1I1Z515_9BACT</name>
<dbReference type="Proteomes" id="UP000181976">
    <property type="component" value="Unassembled WGS sequence"/>
</dbReference>
<evidence type="ECO:0000313" key="2">
    <source>
        <dbReference type="Proteomes" id="UP000181976"/>
    </source>
</evidence>
<evidence type="ECO:0000313" key="1">
    <source>
        <dbReference type="EMBL" id="SFE26757.1"/>
    </source>
</evidence>
<gene>
    <name evidence="1" type="ORF">SAMN05444380_1095</name>
</gene>
<keyword evidence="2" id="KW-1185">Reference proteome</keyword>
<protein>
    <submittedName>
        <fullName evidence="1">Uncharacterized protein</fullName>
    </submittedName>
</protein>
<dbReference type="EMBL" id="FONA01000009">
    <property type="protein sequence ID" value="SFE26757.1"/>
    <property type="molecule type" value="Genomic_DNA"/>
</dbReference>
<accession>A0A1I1Z515</accession>
<reference evidence="1 2" key="1">
    <citation type="submission" date="2016-10" db="EMBL/GenBank/DDBJ databases">
        <authorList>
            <person name="de Groot N.N."/>
        </authorList>
    </citation>
    <scope>NUCLEOTIDE SEQUENCE [LARGE SCALE GENOMIC DNA]</scope>
    <source>
        <strain evidence="1 2">DSM 19012</strain>
    </source>
</reference>